<dbReference type="PANTHER" id="PTHR33512:SF7">
    <property type="entry name" value="LEGUME LECTIN DOMAIN-CONTAINING PROTEIN"/>
    <property type="match status" value="1"/>
</dbReference>
<dbReference type="InterPro" id="IPR010605">
    <property type="entry name" value="DUF1191"/>
</dbReference>
<keyword evidence="3" id="KW-1185">Reference proteome</keyword>
<dbReference type="Proteomes" id="UP001190926">
    <property type="component" value="Unassembled WGS sequence"/>
</dbReference>
<evidence type="ECO:0000313" key="2">
    <source>
        <dbReference type="EMBL" id="KAH6829954.1"/>
    </source>
</evidence>
<dbReference type="Pfam" id="PF06697">
    <property type="entry name" value="DUF1191"/>
    <property type="match status" value="1"/>
</dbReference>
<comment type="caution">
    <text evidence="2">The sequence shown here is derived from an EMBL/GenBank/DDBJ whole genome shotgun (WGS) entry which is preliminary data.</text>
</comment>
<evidence type="ECO:0000313" key="3">
    <source>
        <dbReference type="Proteomes" id="UP001190926"/>
    </source>
</evidence>
<protein>
    <submittedName>
        <fullName evidence="2">Uncharacterized protein</fullName>
    </submittedName>
</protein>
<dbReference type="EMBL" id="SDAM02000101">
    <property type="protein sequence ID" value="KAH6829954.1"/>
    <property type="molecule type" value="Genomic_DNA"/>
</dbReference>
<proteinExistence type="predicted"/>
<organism evidence="2 3">
    <name type="scientific">Perilla frutescens var. hirtella</name>
    <name type="common">Perilla citriodora</name>
    <name type="synonym">Perilla setoyensis</name>
    <dbReference type="NCBI Taxonomy" id="608512"/>
    <lineage>
        <taxon>Eukaryota</taxon>
        <taxon>Viridiplantae</taxon>
        <taxon>Streptophyta</taxon>
        <taxon>Embryophyta</taxon>
        <taxon>Tracheophyta</taxon>
        <taxon>Spermatophyta</taxon>
        <taxon>Magnoliopsida</taxon>
        <taxon>eudicotyledons</taxon>
        <taxon>Gunneridae</taxon>
        <taxon>Pentapetalae</taxon>
        <taxon>asterids</taxon>
        <taxon>lamiids</taxon>
        <taxon>Lamiales</taxon>
        <taxon>Lamiaceae</taxon>
        <taxon>Nepetoideae</taxon>
        <taxon>Elsholtzieae</taxon>
        <taxon>Perilla</taxon>
    </lineage>
</organism>
<dbReference type="GO" id="GO:0016020">
    <property type="term" value="C:membrane"/>
    <property type="evidence" value="ECO:0007669"/>
    <property type="project" value="TreeGrafter"/>
</dbReference>
<feature type="transmembrane region" description="Helical" evidence="1">
    <location>
        <begin position="239"/>
        <end position="258"/>
    </location>
</feature>
<sequence length="309" mass="34941">MRHDQEAVLAVLMGAKRNCLSIWINMVFAIMMFKHVEALQNYSRDSLNYFLHDYALGTIFRPRTGKLYEVSPPANFSDARVSFLRLRSHSLWKNGANLSSVEIPAMALPLPFTRRVDLVYQNLGNWSTSYYNVPSYTFVAPVIGLLAYDSNAAAGSTGLQLVELDIRGDSPIMVRFDNVSFHQYDDVRLQCVRFASNGTLAEFTNVTGGSSCVTRNQGHFSIVVPRVLREKKKKKAMKWWMVGIPAGVILIAVLGIFLCCKMCRWRRVRKMENISERSEGLNTIWIGNSRMPSASGIRTQPNLENSYIP</sequence>
<keyword evidence="1" id="KW-1133">Transmembrane helix</keyword>
<accession>A0AAD4JAF4</accession>
<reference evidence="2 3" key="1">
    <citation type="journal article" date="2021" name="Nat. Commun.">
        <title>Incipient diploidization of the medicinal plant Perilla within 10,000 years.</title>
        <authorList>
            <person name="Zhang Y."/>
            <person name="Shen Q."/>
            <person name="Leng L."/>
            <person name="Zhang D."/>
            <person name="Chen S."/>
            <person name="Shi Y."/>
            <person name="Ning Z."/>
            <person name="Chen S."/>
        </authorList>
    </citation>
    <scope>NUCLEOTIDE SEQUENCE [LARGE SCALE GENOMIC DNA]</scope>
    <source>
        <strain evidence="3">cv. PC099</strain>
    </source>
</reference>
<name>A0AAD4JAF4_PERFH</name>
<dbReference type="PANTHER" id="PTHR33512">
    <property type="entry name" value="PROTEIN, PUTATIVE (DUF1191)-RELATED"/>
    <property type="match status" value="1"/>
</dbReference>
<evidence type="ECO:0000256" key="1">
    <source>
        <dbReference type="SAM" id="Phobius"/>
    </source>
</evidence>
<keyword evidence="1" id="KW-0812">Transmembrane</keyword>
<gene>
    <name evidence="2" type="ORF">C2S53_000269</name>
</gene>
<keyword evidence="1" id="KW-0472">Membrane</keyword>
<dbReference type="AlphaFoldDB" id="A0AAD4JAF4"/>